<evidence type="ECO:0000256" key="8">
    <source>
        <dbReference type="ARBA" id="ARBA00033388"/>
    </source>
</evidence>
<dbReference type="AlphaFoldDB" id="A0A8C3MCK2"/>
<evidence type="ECO:0000256" key="6">
    <source>
        <dbReference type="ARBA" id="ARBA00023163"/>
    </source>
</evidence>
<dbReference type="PANTHER" id="PTHR10445:SF0">
    <property type="entry name" value="GENERAL TRANSCRIPTION FACTOR IIF SUBUNIT 2"/>
    <property type="match status" value="1"/>
</dbReference>
<evidence type="ECO:0000256" key="3">
    <source>
        <dbReference type="ARBA" id="ARBA00020815"/>
    </source>
</evidence>
<comment type="similarity">
    <text evidence="2">Belongs to the TFIIF beta subunit family.</text>
</comment>
<accession>A0A8C3MCK2</accession>
<keyword evidence="5" id="KW-0238">DNA-binding</keyword>
<keyword evidence="6" id="KW-0804">Transcription</keyword>
<dbReference type="InterPro" id="IPR040450">
    <property type="entry name" value="TFIIF_beta_HTH"/>
</dbReference>
<feature type="domain" description="TFIIF beta subunit HTH" evidence="9">
    <location>
        <begin position="189"/>
        <end position="223"/>
    </location>
</feature>
<evidence type="ECO:0000256" key="2">
    <source>
        <dbReference type="ARBA" id="ARBA00009543"/>
    </source>
</evidence>
<dbReference type="SUPFAM" id="SSF50916">
    <property type="entry name" value="Rap30/74 interaction domains"/>
    <property type="match status" value="1"/>
</dbReference>
<keyword evidence="7" id="KW-0539">Nucleus</keyword>
<sequence length="342" mass="38312">MSDKGELDLTGAKQNTGMWLVKVPKYLSQQWSKASGRGEVGKLRIVKNQGRTEVSFTLNEELASISDIGGKPASVSAPREHPFLLQSVGGQTLTVFTETSVENQSEEKSESGSADKLALEGIVVQRAECRPAASENYMKLKRLQIEESSKPVRLSQQLDKAVTTNYKPVANHQYNIEYEKKKKEDGKRARADKQQVLDMLFSAFEKHQYYNIKDLVDITKQPVVCTASLVNTTIFSSYYCVYFTYLENSLICIICLRNSSLNMFYNKLKSPSFKFSIVGQCRIPNIVVSVLFLDRDGLNNLNGLFLFRFALILGNKFCNALMSPLLFLSSLKPSSLDSSSLC</sequence>
<dbReference type="SUPFAM" id="SSF46785">
    <property type="entry name" value="Winged helix' DNA-binding domain"/>
    <property type="match status" value="1"/>
</dbReference>
<evidence type="ECO:0000256" key="7">
    <source>
        <dbReference type="ARBA" id="ARBA00023242"/>
    </source>
</evidence>
<reference evidence="11" key="2">
    <citation type="submission" date="2025-08" db="UniProtKB">
        <authorList>
            <consortium name="Ensembl"/>
        </authorList>
    </citation>
    <scope>IDENTIFICATION</scope>
</reference>
<feature type="domain" description="TFIIF beta subunit N-terminal" evidence="10">
    <location>
        <begin position="16"/>
        <end position="146"/>
    </location>
</feature>
<reference evidence="11" key="3">
    <citation type="submission" date="2025-09" db="UniProtKB">
        <authorList>
            <consortium name="Ensembl"/>
        </authorList>
    </citation>
    <scope>IDENTIFICATION</scope>
</reference>
<evidence type="ECO:0000313" key="11">
    <source>
        <dbReference type="Ensembl" id="ENSCPVP00000002505.1"/>
    </source>
</evidence>
<reference evidence="11" key="1">
    <citation type="submission" date="2020-02" db="EMBL/GenBank/DDBJ databases">
        <authorList>
            <person name="Enbody D E."/>
            <person name="Pettersson E M."/>
        </authorList>
    </citation>
    <scope>NUCLEOTIDE SEQUENCE [LARGE SCALE GENOMIC DNA]</scope>
</reference>
<evidence type="ECO:0000313" key="12">
    <source>
        <dbReference type="Proteomes" id="UP000694382"/>
    </source>
</evidence>
<evidence type="ECO:0000259" key="9">
    <source>
        <dbReference type="Pfam" id="PF02270"/>
    </source>
</evidence>
<dbReference type="PANTHER" id="PTHR10445">
    <property type="entry name" value="GENERAL TRANSCRIPTION FACTOR IIF SUBUNIT 2"/>
    <property type="match status" value="1"/>
</dbReference>
<dbReference type="Gene3D" id="1.10.10.10">
    <property type="entry name" value="Winged helix-like DNA-binding domain superfamily/Winged helix DNA-binding domain"/>
    <property type="match status" value="1"/>
</dbReference>
<dbReference type="Pfam" id="PF17683">
    <property type="entry name" value="TFIIF_beta_N"/>
    <property type="match status" value="1"/>
</dbReference>
<dbReference type="GO" id="GO:0006367">
    <property type="term" value="P:transcription initiation at RNA polymerase II promoter"/>
    <property type="evidence" value="ECO:0007669"/>
    <property type="project" value="InterPro"/>
</dbReference>
<evidence type="ECO:0000256" key="4">
    <source>
        <dbReference type="ARBA" id="ARBA00023015"/>
    </source>
</evidence>
<gene>
    <name evidence="11" type="primary">GTF2F2</name>
</gene>
<dbReference type="Proteomes" id="UP000694382">
    <property type="component" value="Chromosome 1"/>
</dbReference>
<dbReference type="GO" id="GO:0005674">
    <property type="term" value="C:transcription factor TFIIF complex"/>
    <property type="evidence" value="ECO:0007669"/>
    <property type="project" value="InterPro"/>
</dbReference>
<name>A0A8C3MCK2_GEOPR</name>
<keyword evidence="4" id="KW-0805">Transcription regulation</keyword>
<dbReference type="InterPro" id="IPR003196">
    <property type="entry name" value="TFIIF_beta"/>
</dbReference>
<evidence type="ECO:0000256" key="5">
    <source>
        <dbReference type="ARBA" id="ARBA00023125"/>
    </source>
</evidence>
<dbReference type="Pfam" id="PF02270">
    <property type="entry name" value="TFIIF_beta"/>
    <property type="match status" value="1"/>
</dbReference>
<dbReference type="CDD" id="cd07980">
    <property type="entry name" value="TFIIF_beta"/>
    <property type="match status" value="1"/>
</dbReference>
<evidence type="ECO:0000256" key="1">
    <source>
        <dbReference type="ARBA" id="ARBA00004123"/>
    </source>
</evidence>
<dbReference type="InterPro" id="IPR036390">
    <property type="entry name" value="WH_DNA-bd_sf"/>
</dbReference>
<proteinExistence type="inferred from homology"/>
<organism evidence="11 12">
    <name type="scientific">Geospiza parvula</name>
    <name type="common">Small tree-finch</name>
    <name type="synonym">Camarhynchus parvulus</name>
    <dbReference type="NCBI Taxonomy" id="87175"/>
    <lineage>
        <taxon>Eukaryota</taxon>
        <taxon>Metazoa</taxon>
        <taxon>Chordata</taxon>
        <taxon>Craniata</taxon>
        <taxon>Vertebrata</taxon>
        <taxon>Euteleostomi</taxon>
        <taxon>Archelosauria</taxon>
        <taxon>Archosauria</taxon>
        <taxon>Dinosauria</taxon>
        <taxon>Saurischia</taxon>
        <taxon>Theropoda</taxon>
        <taxon>Coelurosauria</taxon>
        <taxon>Aves</taxon>
        <taxon>Neognathae</taxon>
        <taxon>Neoaves</taxon>
        <taxon>Telluraves</taxon>
        <taxon>Australaves</taxon>
        <taxon>Passeriformes</taxon>
        <taxon>Thraupidae</taxon>
        <taxon>Camarhynchus</taxon>
    </lineage>
</organism>
<dbReference type="InterPro" id="IPR040504">
    <property type="entry name" value="TFIIF_beta_N"/>
</dbReference>
<protein>
    <recommendedName>
        <fullName evidence="3">General transcription factor IIF subunit 2</fullName>
    </recommendedName>
    <alternativeName>
        <fullName evidence="8">Transcription initiation factor IIF subunit beta</fullName>
    </alternativeName>
</protein>
<comment type="subcellular location">
    <subcellularLocation>
        <location evidence="1">Nucleus</location>
    </subcellularLocation>
</comment>
<dbReference type="Ensembl" id="ENSCPVT00000002603.2">
    <property type="protein sequence ID" value="ENSCPVP00000002505.1"/>
    <property type="gene ID" value="ENSCPVG00000001852.2"/>
</dbReference>
<dbReference type="InterPro" id="IPR011039">
    <property type="entry name" value="TFIIF_interaction"/>
</dbReference>
<dbReference type="GO" id="GO:0003677">
    <property type="term" value="F:DNA binding"/>
    <property type="evidence" value="ECO:0007669"/>
    <property type="project" value="UniProtKB-KW"/>
</dbReference>
<evidence type="ECO:0000259" key="10">
    <source>
        <dbReference type="Pfam" id="PF17683"/>
    </source>
</evidence>
<dbReference type="InterPro" id="IPR036388">
    <property type="entry name" value="WH-like_DNA-bd_sf"/>
</dbReference>
<keyword evidence="12" id="KW-1185">Reference proteome</keyword>